<dbReference type="HOGENOM" id="CLU_1377842_0_0_1"/>
<sequence>MPAGQSTATPSQATPTREASKRPRSPSSATTEPRKRTKMSATAILEKAMKDIKAWEESQQSSLSWVAIAEKIIDDGKTQQIECSEEYVNVQNILRVYRYAVEQMFNELEEMLHDLHHDKPWTAWRNVRQVVTDLIDANGDDVEGVEAVRAKLEEAEGEIYGSGEESSSYTSAFAESLEVGALYRGCVRGHITNLKMVI</sequence>
<dbReference type="Proteomes" id="UP000007963">
    <property type="component" value="Unassembled WGS sequence"/>
</dbReference>
<dbReference type="OrthoDB" id="10317401at2759"/>
<name>Q0C854_ASPTN</name>
<feature type="region of interest" description="Disordered" evidence="1">
    <location>
        <begin position="1"/>
        <end position="39"/>
    </location>
</feature>
<reference evidence="3" key="1">
    <citation type="submission" date="2005-09" db="EMBL/GenBank/DDBJ databases">
        <title>Annotation of the Aspergillus terreus NIH2624 genome.</title>
        <authorList>
            <person name="Birren B.W."/>
            <person name="Lander E.S."/>
            <person name="Galagan J.E."/>
            <person name="Nusbaum C."/>
            <person name="Devon K."/>
            <person name="Henn M."/>
            <person name="Ma L.-J."/>
            <person name="Jaffe D.B."/>
            <person name="Butler J."/>
            <person name="Alvarez P."/>
            <person name="Gnerre S."/>
            <person name="Grabherr M."/>
            <person name="Kleber M."/>
            <person name="Mauceli E.W."/>
            <person name="Brockman W."/>
            <person name="Rounsley S."/>
            <person name="Young S.K."/>
            <person name="LaButti K."/>
            <person name="Pushparaj V."/>
            <person name="DeCaprio D."/>
            <person name="Crawford M."/>
            <person name="Koehrsen M."/>
            <person name="Engels R."/>
            <person name="Montgomery P."/>
            <person name="Pearson M."/>
            <person name="Howarth C."/>
            <person name="Larson L."/>
            <person name="Luoma S."/>
            <person name="White J."/>
            <person name="Alvarado L."/>
            <person name="Kodira C.D."/>
            <person name="Zeng Q."/>
            <person name="Oleary S."/>
            <person name="Yandava C."/>
            <person name="Denning D.W."/>
            <person name="Nierman W.C."/>
            <person name="Milne T."/>
            <person name="Madden K."/>
        </authorList>
    </citation>
    <scope>NUCLEOTIDE SEQUENCE [LARGE SCALE GENOMIC DNA]</scope>
    <source>
        <strain evidence="3">NIH 2624 / FGSC A1156</strain>
    </source>
</reference>
<evidence type="ECO:0000313" key="3">
    <source>
        <dbReference type="Proteomes" id="UP000007963"/>
    </source>
</evidence>
<evidence type="ECO:0000313" key="2">
    <source>
        <dbReference type="EMBL" id="EAU29579.1"/>
    </source>
</evidence>
<dbReference type="GeneID" id="4319670"/>
<organism evidence="2 3">
    <name type="scientific">Aspergillus terreus (strain NIH 2624 / FGSC A1156)</name>
    <dbReference type="NCBI Taxonomy" id="341663"/>
    <lineage>
        <taxon>Eukaryota</taxon>
        <taxon>Fungi</taxon>
        <taxon>Dikarya</taxon>
        <taxon>Ascomycota</taxon>
        <taxon>Pezizomycotina</taxon>
        <taxon>Eurotiomycetes</taxon>
        <taxon>Eurotiomycetidae</taxon>
        <taxon>Eurotiales</taxon>
        <taxon>Aspergillaceae</taxon>
        <taxon>Aspergillus</taxon>
        <taxon>Aspergillus subgen. Circumdati</taxon>
    </lineage>
</organism>
<dbReference type="RefSeq" id="XP_001209432.1">
    <property type="nucleotide sequence ID" value="XM_001209432.1"/>
</dbReference>
<protein>
    <submittedName>
        <fullName evidence="2">Uncharacterized protein</fullName>
    </submittedName>
</protein>
<accession>Q0C854</accession>
<dbReference type="AlphaFoldDB" id="Q0C854"/>
<evidence type="ECO:0000256" key="1">
    <source>
        <dbReference type="SAM" id="MobiDB-lite"/>
    </source>
</evidence>
<feature type="compositionally biased region" description="Polar residues" evidence="1">
    <location>
        <begin position="1"/>
        <end position="17"/>
    </location>
</feature>
<gene>
    <name evidence="2" type="ORF">ATEG_10130</name>
</gene>
<proteinExistence type="predicted"/>
<dbReference type="VEuPathDB" id="FungiDB:ATEG_10130"/>
<dbReference type="EMBL" id="CH476609">
    <property type="protein sequence ID" value="EAU29579.1"/>
    <property type="molecule type" value="Genomic_DNA"/>
</dbReference>